<reference evidence="1 2" key="1">
    <citation type="journal article" date="2022" name="Genome Biol. Evol.">
        <title>The Spruce Budworm Genome: Reconstructing the Evolutionary History of Antifreeze Proteins.</title>
        <authorList>
            <person name="Beliveau C."/>
            <person name="Gagne P."/>
            <person name="Picq S."/>
            <person name="Vernygora O."/>
            <person name="Keeling C.I."/>
            <person name="Pinkney K."/>
            <person name="Doucet D."/>
            <person name="Wen F."/>
            <person name="Johnston J.S."/>
            <person name="Maaroufi H."/>
            <person name="Boyle B."/>
            <person name="Laroche J."/>
            <person name="Dewar K."/>
            <person name="Juretic N."/>
            <person name="Blackburn G."/>
            <person name="Nisole A."/>
            <person name="Brunet B."/>
            <person name="Brandao M."/>
            <person name="Lumley L."/>
            <person name="Duan J."/>
            <person name="Quan G."/>
            <person name="Lucarotti C.J."/>
            <person name="Roe A.D."/>
            <person name="Sperling F.A.H."/>
            <person name="Levesque R.C."/>
            <person name="Cusson M."/>
        </authorList>
    </citation>
    <scope>NUCLEOTIDE SEQUENCE [LARGE SCALE GENOMIC DNA]</scope>
    <source>
        <strain evidence="1">Glfc:IPQL:Cfum</strain>
    </source>
</reference>
<proteinExistence type="predicted"/>
<name>A0ACC0JP84_CHOFU</name>
<comment type="caution">
    <text evidence="1">The sequence shown here is derived from an EMBL/GenBank/DDBJ whole genome shotgun (WGS) entry which is preliminary data.</text>
</comment>
<dbReference type="EMBL" id="CM046108">
    <property type="protein sequence ID" value="KAI8425929.1"/>
    <property type="molecule type" value="Genomic_DNA"/>
</dbReference>
<gene>
    <name evidence="1" type="ORF">MSG28_004929</name>
</gene>
<accession>A0ACC0JP84</accession>
<organism evidence="1 2">
    <name type="scientific">Choristoneura fumiferana</name>
    <name type="common">Spruce budworm moth</name>
    <name type="synonym">Archips fumiferana</name>
    <dbReference type="NCBI Taxonomy" id="7141"/>
    <lineage>
        <taxon>Eukaryota</taxon>
        <taxon>Metazoa</taxon>
        <taxon>Ecdysozoa</taxon>
        <taxon>Arthropoda</taxon>
        <taxon>Hexapoda</taxon>
        <taxon>Insecta</taxon>
        <taxon>Pterygota</taxon>
        <taxon>Neoptera</taxon>
        <taxon>Endopterygota</taxon>
        <taxon>Lepidoptera</taxon>
        <taxon>Glossata</taxon>
        <taxon>Ditrysia</taxon>
        <taxon>Tortricoidea</taxon>
        <taxon>Tortricidae</taxon>
        <taxon>Tortricinae</taxon>
        <taxon>Choristoneura</taxon>
    </lineage>
</organism>
<sequence length="339" mass="37186">MNFGGTLRFNKFSCFVLAFILFLIIYWRSGGASPTESDLVNLRSLLKASIYAAERGGKKVLSFKDAAMNVKSKGKTLEGANDPVTDADIASHCAIYYTLKNTFPKLSIVSEEAPKNQAGCSDQEAIDLASTPPAHGVIDYMVDELVYIKDVTVWIDPLDATQEYTEGLYKYVTTMVCVAIKGIPIIGVVHQPFTPGTYWGWFTKRTSDNFPSVAHKEENKNQPTVVVSRSHPGKVMEIAKEAFGPKTTVKTAAGAGYKVMGVANGTYDVYLHATAIKKWDLCAGDAIIKSVDGKMTTTKGEYIDYSTDSEVKVTDGILVTRYDHDYYLSKMPSILSSLN</sequence>
<evidence type="ECO:0000313" key="1">
    <source>
        <dbReference type="EMBL" id="KAI8425929.1"/>
    </source>
</evidence>
<keyword evidence="2" id="KW-1185">Reference proteome</keyword>
<dbReference type="Proteomes" id="UP001064048">
    <property type="component" value="Chromosome 8"/>
</dbReference>
<evidence type="ECO:0000313" key="2">
    <source>
        <dbReference type="Proteomes" id="UP001064048"/>
    </source>
</evidence>
<protein>
    <submittedName>
        <fullName evidence="1">Uncharacterized protein</fullName>
    </submittedName>
</protein>